<evidence type="ECO:0000313" key="2">
    <source>
        <dbReference type="Proteomes" id="UP000726136"/>
    </source>
</evidence>
<comment type="caution">
    <text evidence="1">The sequence shown here is derived from an EMBL/GenBank/DDBJ whole genome shotgun (WGS) entry which is preliminary data.</text>
</comment>
<dbReference type="EMBL" id="RDPI01000575">
    <property type="protein sequence ID" value="MBF4376121.1"/>
    <property type="molecule type" value="Genomic_DNA"/>
</dbReference>
<feature type="non-terminal residue" evidence="1">
    <location>
        <position position="1"/>
    </location>
</feature>
<keyword evidence="2" id="KW-1185">Reference proteome</keyword>
<dbReference type="RefSeq" id="WP_194664571.1">
    <property type="nucleotide sequence ID" value="NZ_RDPC01000142.1"/>
</dbReference>
<proteinExistence type="predicted"/>
<protein>
    <submittedName>
        <fullName evidence="1">Uncharacterized protein</fullName>
    </submittedName>
</protein>
<organism evidence="1 2">
    <name type="scientific">Vibrio anguillarum</name>
    <name type="common">Listonella anguillarum</name>
    <dbReference type="NCBI Taxonomy" id="55601"/>
    <lineage>
        <taxon>Bacteria</taxon>
        <taxon>Pseudomonadati</taxon>
        <taxon>Pseudomonadota</taxon>
        <taxon>Gammaproteobacteria</taxon>
        <taxon>Vibrionales</taxon>
        <taxon>Vibrionaceae</taxon>
        <taxon>Vibrio</taxon>
    </lineage>
</organism>
<accession>A0ABR9ZCH4</accession>
<gene>
    <name evidence="1" type="ORF">EAY46_24355</name>
</gene>
<name>A0ABR9ZCH4_VIBAN</name>
<evidence type="ECO:0000313" key="1">
    <source>
        <dbReference type="EMBL" id="MBF4376121.1"/>
    </source>
</evidence>
<sequence>GVYDALTLEQSKSDLDKLVDKNSNSDSVEPKVGKDYVKTEKRLSSYCKSATGIARIRSLIQESSDAKELEALIKIEFKNQQVEWKDFFYDDARYHVLHNRIARGKIEHPVAIRVTAKQTRTSTNTTHPVSTQCYSEAKDGINYIPWLNIHRDLEDIELTSGNAYIVLGHVTSSHKGQFKGLNFKIGNKKQIARE</sequence>
<dbReference type="Proteomes" id="UP000726136">
    <property type="component" value="Unassembled WGS sequence"/>
</dbReference>
<reference evidence="1 2" key="1">
    <citation type="journal article" date="2021" name="PeerJ">
        <title>Analysis of 44 Vibrio anguillarum genomes reveals high genetic diversity.</title>
        <authorList>
            <person name="Hansen M.J."/>
            <person name="Dalsgaard I."/>
        </authorList>
    </citation>
    <scope>NUCLEOTIDE SEQUENCE [LARGE SCALE GENOMIC DNA]</scope>
    <source>
        <strain evidence="1 2">040915-1/1B</strain>
    </source>
</reference>